<proteinExistence type="predicted"/>
<dbReference type="EMBL" id="CM046397">
    <property type="protein sequence ID" value="KAI8536597.1"/>
    <property type="molecule type" value="Genomic_DNA"/>
</dbReference>
<evidence type="ECO:0000313" key="2">
    <source>
        <dbReference type="Proteomes" id="UP001062846"/>
    </source>
</evidence>
<organism evidence="1 2">
    <name type="scientific">Rhododendron molle</name>
    <name type="common">Chinese azalea</name>
    <name type="synonym">Azalea mollis</name>
    <dbReference type="NCBI Taxonomy" id="49168"/>
    <lineage>
        <taxon>Eukaryota</taxon>
        <taxon>Viridiplantae</taxon>
        <taxon>Streptophyta</taxon>
        <taxon>Embryophyta</taxon>
        <taxon>Tracheophyta</taxon>
        <taxon>Spermatophyta</taxon>
        <taxon>Magnoliopsida</taxon>
        <taxon>eudicotyledons</taxon>
        <taxon>Gunneridae</taxon>
        <taxon>Pentapetalae</taxon>
        <taxon>asterids</taxon>
        <taxon>Ericales</taxon>
        <taxon>Ericaceae</taxon>
        <taxon>Ericoideae</taxon>
        <taxon>Rhodoreae</taxon>
        <taxon>Rhododendron</taxon>
    </lineage>
</organism>
<accession>A0ACC0M7Q7</accession>
<evidence type="ECO:0000313" key="1">
    <source>
        <dbReference type="EMBL" id="KAI8536597.1"/>
    </source>
</evidence>
<sequence length="625" mass="70633">MRRIFKLPATAAKTSLYILTAAGAGALASQTISPTPVPEEIRAGISGIVRSSRAVWTIASTVVDYKYSLHGLSEDSDDYRRVLSEVHLCSAKRILQLCEANKGFYVKAGQFVAALRQVPKEYSSTLSSLQDQAVPCHFKAIEEVLTSSLGPDLSEIFLSFDEHPVAAASIAQVHRAVLKDHQEVAVKVQYPGLEHQFKIDIAAMSFLSKFVALFFPEYRFGWLVSEFAESVALELDFIHEARNAERTARNFKNNTVVRVPHIFWDFTTRRVLTMEFCQGCKCKQHSDTHQVEAMVIVYLVGKSEDVGVSVASCRAHLVLLSPDRLWFTIKTLVQSKFLSFQVDDLEFMIEMEIEPIKKTTVHFIEMYDLIMTVVRVAKALVEVFAEMIFVHGFVHGDPHPGNILVSPEGPNSFCLVLLDHGIYKELDEGFRRDYCQLWKALILLDANKILQLGERFGVGKYSRYFPLIFTGRTIDSKSALGRGMSAEERKNIKQELQSLKMEDLSSFMESLPSDFLTILRTDGLLRSLLSKLGAPLRVRLLAYAKYAIQGLSPKLNPESDYAAKVMFSRFLAKLSYLQLRLILELLELLSWTEQVRHCLIKLLKQILLPAGYRLRNLSPFYSLTP</sequence>
<comment type="caution">
    <text evidence="1">The sequence shown here is derived from an EMBL/GenBank/DDBJ whole genome shotgun (WGS) entry which is preliminary data.</text>
</comment>
<keyword evidence="2" id="KW-1185">Reference proteome</keyword>
<gene>
    <name evidence="1" type="ORF">RHMOL_Rhmol10G0270300</name>
</gene>
<dbReference type="Proteomes" id="UP001062846">
    <property type="component" value="Chromosome 10"/>
</dbReference>
<protein>
    <submittedName>
        <fullName evidence="1">Uncharacterized protein</fullName>
    </submittedName>
</protein>
<reference evidence="1" key="1">
    <citation type="submission" date="2022-02" db="EMBL/GenBank/DDBJ databases">
        <title>Plant Genome Project.</title>
        <authorList>
            <person name="Zhang R.-G."/>
        </authorList>
    </citation>
    <scope>NUCLEOTIDE SEQUENCE</scope>
    <source>
        <strain evidence="1">AT1</strain>
    </source>
</reference>
<name>A0ACC0M7Q7_RHOML</name>